<dbReference type="EMBL" id="CP006842">
    <property type="protein sequence ID" value="AHW64618.1"/>
    <property type="molecule type" value="Genomic_DNA"/>
</dbReference>
<feature type="binding site" evidence="13">
    <location>
        <position position="288"/>
    </location>
    <ligand>
        <name>substrate</name>
    </ligand>
</feature>
<dbReference type="Gene3D" id="1.20.5.1300">
    <property type="match status" value="1"/>
</dbReference>
<dbReference type="UniPathway" id="UPA00031">
    <property type="reaction ID" value="UER00014"/>
</dbReference>
<evidence type="ECO:0000256" key="2">
    <source>
        <dbReference type="ARBA" id="ARBA00004940"/>
    </source>
</evidence>
<dbReference type="Proteomes" id="UP000023703">
    <property type="component" value="Chromosome"/>
</dbReference>
<accession>X5DN93</accession>
<feature type="active site" description="Proton acceptor" evidence="11">
    <location>
        <position position="357"/>
    </location>
</feature>
<evidence type="ECO:0000256" key="10">
    <source>
        <dbReference type="PIRNR" id="PIRNR000099"/>
    </source>
</evidence>
<feature type="binding site" evidence="13">
    <location>
        <position position="450"/>
    </location>
    <ligand>
        <name>substrate</name>
    </ligand>
</feature>
<dbReference type="KEGG" id="cgy:CGLY_10865"/>
<proteinExistence type="inferred from homology"/>
<evidence type="ECO:0000256" key="9">
    <source>
        <dbReference type="ARBA" id="ARBA00023102"/>
    </source>
</evidence>
<evidence type="ECO:0000256" key="13">
    <source>
        <dbReference type="PIRSR" id="PIRSR000099-3"/>
    </source>
</evidence>
<evidence type="ECO:0000256" key="11">
    <source>
        <dbReference type="PIRSR" id="PIRSR000099-1"/>
    </source>
</evidence>
<name>X5DN93_9CORY</name>
<gene>
    <name evidence="16" type="primary">hpsN</name>
    <name evidence="16" type="ORF">CGLY_10865</name>
</gene>
<feature type="binding site" evidence="13">
    <location>
        <position position="390"/>
    </location>
    <ligand>
        <name>substrate</name>
    </ligand>
</feature>
<evidence type="ECO:0000256" key="8">
    <source>
        <dbReference type="ARBA" id="ARBA00023027"/>
    </source>
</evidence>
<comment type="cofactor">
    <cofactor evidence="14">
        <name>Zn(2+)</name>
        <dbReference type="ChEBI" id="CHEBI:29105"/>
    </cofactor>
    <text evidence="14">Binds 1 zinc ion per subunit.</text>
</comment>
<evidence type="ECO:0000313" key="16">
    <source>
        <dbReference type="EMBL" id="AHW64618.1"/>
    </source>
</evidence>
<dbReference type="PANTHER" id="PTHR21256:SF14">
    <property type="entry name" value="HISTIDINOL DEHYDROGENASE"/>
    <property type="match status" value="1"/>
</dbReference>
<keyword evidence="8 12" id="KW-0520">NAD</keyword>
<feature type="binding site" evidence="13">
    <location>
        <position position="291"/>
    </location>
    <ligand>
        <name>substrate</name>
    </ligand>
</feature>
<keyword evidence="9" id="KW-0028">Amino-acid biosynthesis</keyword>
<comment type="pathway">
    <text evidence="2">Amino-acid biosynthesis; L-histidine biosynthesis; L-histidine from 5-phospho-alpha-D-ribose 1-diphosphate: step 9/9.</text>
</comment>
<dbReference type="Gene3D" id="3.40.50.1980">
    <property type="entry name" value="Nitrogenase molybdenum iron protein domain"/>
    <property type="match status" value="2"/>
</dbReference>
<evidence type="ECO:0000256" key="7">
    <source>
        <dbReference type="ARBA" id="ARBA00023002"/>
    </source>
</evidence>
<evidence type="ECO:0000256" key="1">
    <source>
        <dbReference type="ARBA" id="ARBA00003850"/>
    </source>
</evidence>
<dbReference type="InterPro" id="IPR012131">
    <property type="entry name" value="Hstdl_DH"/>
</dbReference>
<comment type="similarity">
    <text evidence="3 10 15">Belongs to the histidinol dehydrogenase family.</text>
</comment>
<dbReference type="eggNOG" id="COG0141">
    <property type="taxonomic scope" value="Bacteria"/>
</dbReference>
<dbReference type="InterPro" id="IPR016161">
    <property type="entry name" value="Ald_DH/histidinol_DH"/>
</dbReference>
<dbReference type="GO" id="GO:0051287">
    <property type="term" value="F:NAD binding"/>
    <property type="evidence" value="ECO:0007669"/>
    <property type="project" value="InterPro"/>
</dbReference>
<sequence>MAYVTIEKKSDIGGVVRKRNLYASRMHLNSSDKKRIPGALTIIKEPAGDDVAEQNNPKVVETVSSMLLDIERNGMDAVRRYAKELDGFDGDIEVSTKEMRKATDELPDDLRAALDTGAERTRTFARMQRERLVDFEDEVIPGVVCGQRYVPVNNVGAYLPAGRFPLLASAFMTVGVAGAAGVPNVVACTPPSRNGRPHPAVLYAAHVSGGDRVFALGGVQALASMAFGLLDGNPSDMVVGAGNAFVAEAKRQLYGTVGIDVLAGPSEVAVLADASADAEMVAADLLAQAEHGPQSPACLVTTDEALGRAVASEVDHQLEGLATREIAGAAWRDFGSIYVVEDREAAATAMDLLAPEHLEVLAEDLDWWLDRLTCYGSLFLGPWSTVAYADKGMSGTNHVLPTARGARYTEGLSVLGFLKQLTYQRATKASTHAQASPVVTIADFEQMPGHRDSAQLRLDRL</sequence>
<dbReference type="PIRSF" id="PIRSF000099">
    <property type="entry name" value="Histidinol_dh"/>
    <property type="match status" value="1"/>
</dbReference>
<dbReference type="GO" id="GO:0005829">
    <property type="term" value="C:cytosol"/>
    <property type="evidence" value="ECO:0007669"/>
    <property type="project" value="TreeGrafter"/>
</dbReference>
<evidence type="ECO:0000256" key="12">
    <source>
        <dbReference type="PIRSR" id="PIRSR000099-2"/>
    </source>
</evidence>
<dbReference type="PANTHER" id="PTHR21256">
    <property type="entry name" value="HISTIDINOL DEHYDROGENASE HDH"/>
    <property type="match status" value="1"/>
</dbReference>
<feature type="binding site" evidence="14">
    <location>
        <position position="291"/>
    </location>
    <ligand>
        <name>Zn(2+)</name>
        <dbReference type="ChEBI" id="CHEBI:29105"/>
    </ligand>
</feature>
<feature type="binding site" evidence="13">
    <location>
        <position position="445"/>
    </location>
    <ligand>
        <name>substrate</name>
    </ligand>
</feature>
<feature type="binding site" evidence="12">
    <location>
        <position position="158"/>
    </location>
    <ligand>
        <name>NAD(+)</name>
        <dbReference type="ChEBI" id="CHEBI:57540"/>
    </ligand>
</feature>
<keyword evidence="5 14" id="KW-0479">Metal-binding</keyword>
<dbReference type="PRINTS" id="PR00083">
    <property type="entry name" value="HOLDHDRGNASE"/>
</dbReference>
<feature type="active site" description="Proton acceptor" evidence="11">
    <location>
        <position position="356"/>
    </location>
</feature>
<dbReference type="GO" id="GO:0000105">
    <property type="term" value="P:L-histidine biosynthetic process"/>
    <property type="evidence" value="ECO:0007669"/>
    <property type="project" value="UniProtKB-UniPathway"/>
</dbReference>
<dbReference type="GO" id="GO:0046872">
    <property type="term" value="F:metal ion binding"/>
    <property type="evidence" value="ECO:0007669"/>
    <property type="project" value="UniProtKB-KW"/>
</dbReference>
<dbReference type="STRING" id="1404245.CGLY_10865"/>
<evidence type="ECO:0000256" key="3">
    <source>
        <dbReference type="ARBA" id="ARBA00010178"/>
    </source>
</evidence>
<evidence type="ECO:0000256" key="4">
    <source>
        <dbReference type="ARBA" id="ARBA00016531"/>
    </source>
</evidence>
<dbReference type="Pfam" id="PF00815">
    <property type="entry name" value="Histidinol_dh"/>
    <property type="match status" value="1"/>
</dbReference>
<feature type="binding site" evidence="14">
    <location>
        <position position="450"/>
    </location>
    <ligand>
        <name>Zn(2+)</name>
        <dbReference type="ChEBI" id="CHEBI:29105"/>
    </ligand>
</feature>
<evidence type="ECO:0000256" key="15">
    <source>
        <dbReference type="RuleBase" id="RU004175"/>
    </source>
</evidence>
<protein>
    <recommendedName>
        <fullName evidence="4">Histidinol dehydrogenase</fullName>
    </recommendedName>
</protein>
<dbReference type="AlphaFoldDB" id="X5DN93"/>
<evidence type="ECO:0000256" key="14">
    <source>
        <dbReference type="PIRSR" id="PIRSR000099-4"/>
    </source>
</evidence>
<dbReference type="InterPro" id="IPR001692">
    <property type="entry name" value="Histidinol_DH_CS"/>
</dbReference>
<dbReference type="PROSITE" id="PS00611">
    <property type="entry name" value="HISOL_DEHYDROGENASE"/>
    <property type="match status" value="1"/>
</dbReference>
<keyword evidence="7 10" id="KW-0560">Oxidoreductase</keyword>
<evidence type="ECO:0000256" key="5">
    <source>
        <dbReference type="ARBA" id="ARBA00022723"/>
    </source>
</evidence>
<dbReference type="FunFam" id="3.40.50.1980:FF:000001">
    <property type="entry name" value="Histidinol dehydrogenase"/>
    <property type="match status" value="1"/>
</dbReference>
<dbReference type="NCBIfam" id="TIGR00069">
    <property type="entry name" value="hisD"/>
    <property type="match status" value="1"/>
</dbReference>
<dbReference type="CDD" id="cd06572">
    <property type="entry name" value="Histidinol_dh"/>
    <property type="match status" value="1"/>
</dbReference>
<dbReference type="SUPFAM" id="SSF53720">
    <property type="entry name" value="ALDH-like"/>
    <property type="match status" value="1"/>
</dbReference>
<dbReference type="GO" id="GO:0004399">
    <property type="term" value="F:histidinol dehydrogenase activity"/>
    <property type="evidence" value="ECO:0007669"/>
    <property type="project" value="InterPro"/>
</dbReference>
<keyword evidence="6 14" id="KW-0862">Zinc</keyword>
<feature type="binding site" evidence="13">
    <location>
        <position position="357"/>
    </location>
    <ligand>
        <name>substrate</name>
    </ligand>
</feature>
<feature type="binding site" evidence="14">
    <location>
        <position position="288"/>
    </location>
    <ligand>
        <name>Zn(2+)</name>
        <dbReference type="ChEBI" id="CHEBI:29105"/>
    </ligand>
</feature>
<keyword evidence="17" id="KW-1185">Reference proteome</keyword>
<comment type="function">
    <text evidence="1">Catalyzes the sequential NAD-dependent oxidations of L-histidinol to L-histidinaldehyde and then to L-histidine.</text>
</comment>
<dbReference type="HOGENOM" id="CLU_006732_3_0_11"/>
<dbReference type="InterPro" id="IPR022695">
    <property type="entry name" value="Histidinol_DH_monofunct"/>
</dbReference>
<feature type="binding site" evidence="13">
    <location>
        <position position="266"/>
    </location>
    <ligand>
        <name>substrate</name>
    </ligand>
</feature>
<feature type="binding site" evidence="12">
    <location>
        <position position="220"/>
    </location>
    <ligand>
        <name>NAD(+)</name>
        <dbReference type="ChEBI" id="CHEBI:57540"/>
    </ligand>
</feature>
<evidence type="ECO:0000256" key="6">
    <source>
        <dbReference type="ARBA" id="ARBA00022833"/>
    </source>
</evidence>
<feature type="binding site" evidence="14">
    <location>
        <position position="390"/>
    </location>
    <ligand>
        <name>Zn(2+)</name>
        <dbReference type="ChEBI" id="CHEBI:29105"/>
    </ligand>
</feature>
<organism evidence="16 17">
    <name type="scientific">Corynebacterium glyciniphilum AJ 3170</name>
    <dbReference type="NCBI Taxonomy" id="1404245"/>
    <lineage>
        <taxon>Bacteria</taxon>
        <taxon>Bacillati</taxon>
        <taxon>Actinomycetota</taxon>
        <taxon>Actinomycetes</taxon>
        <taxon>Mycobacteriales</taxon>
        <taxon>Corynebacteriaceae</taxon>
        <taxon>Corynebacterium</taxon>
    </lineage>
</organism>
<reference evidence="16 17" key="1">
    <citation type="journal article" date="2015" name="Int. J. Syst. Evol. Microbiol.">
        <title>Revisiting Corynebacterium glyciniphilum (ex Kubota et al., 1972) sp. nov., nom. rev., isolated from putrefied banana.</title>
        <authorList>
            <person name="Al-Dilaimi A."/>
            <person name="Bednarz H."/>
            <person name="Lomker A."/>
            <person name="Niehaus K."/>
            <person name="Kalinowski J."/>
            <person name="Ruckert C."/>
        </authorList>
    </citation>
    <scope>NUCLEOTIDE SEQUENCE [LARGE SCALE GENOMIC DNA]</scope>
    <source>
        <strain evidence="16">AJ 3170</strain>
    </source>
</reference>
<keyword evidence="9" id="KW-0368">Histidine biosynthesis</keyword>
<feature type="binding site" evidence="12">
    <location>
        <position position="243"/>
    </location>
    <ligand>
        <name>NAD(+)</name>
        <dbReference type="ChEBI" id="CHEBI:57540"/>
    </ligand>
</feature>
<evidence type="ECO:0000313" key="17">
    <source>
        <dbReference type="Proteomes" id="UP000023703"/>
    </source>
</evidence>